<dbReference type="SUPFAM" id="SSF53335">
    <property type="entry name" value="S-adenosyl-L-methionine-dependent methyltransferases"/>
    <property type="match status" value="1"/>
</dbReference>
<evidence type="ECO:0000313" key="11">
    <source>
        <dbReference type="Proteomes" id="UP001293593"/>
    </source>
</evidence>
<dbReference type="GO" id="GO:0005634">
    <property type="term" value="C:nucleus"/>
    <property type="evidence" value="ECO:0007669"/>
    <property type="project" value="TreeGrafter"/>
</dbReference>
<dbReference type="FunFam" id="3.40.50.150:FF:000305">
    <property type="entry name" value="S-adenosyl-L-methionine-dependent methyltransferase superfamily protein"/>
    <property type="match status" value="1"/>
</dbReference>
<dbReference type="PROSITE" id="PS50020">
    <property type="entry name" value="WW_DOMAIN_2"/>
    <property type="match status" value="1"/>
</dbReference>
<dbReference type="EMBL" id="JAWXYG010000003">
    <property type="protein sequence ID" value="KAK4277478.1"/>
    <property type="molecule type" value="Genomic_DNA"/>
</dbReference>
<dbReference type="Pfam" id="PF09445">
    <property type="entry name" value="Methyltransf_15"/>
    <property type="match status" value="1"/>
</dbReference>
<dbReference type="AlphaFoldDB" id="A0AAE1MVG2"/>
<evidence type="ECO:0000256" key="3">
    <source>
        <dbReference type="ARBA" id="ARBA00047418"/>
    </source>
</evidence>
<name>A0AAE1MVG2_9FABA</name>
<dbReference type="PROSITE" id="PS01159">
    <property type="entry name" value="WW_DOMAIN_1"/>
    <property type="match status" value="1"/>
</dbReference>
<gene>
    <name evidence="10" type="ORF">QN277_015473</name>
</gene>
<dbReference type="PANTHER" id="PTHR14741">
    <property type="entry name" value="S-ADENOSYLMETHIONINE-DEPENDENT METHYLTRANSFERASE RELATED"/>
    <property type="match status" value="1"/>
</dbReference>
<comment type="similarity">
    <text evidence="2">Belongs to the methyltransferase superfamily. Trimethylguanosine synthase family.</text>
</comment>
<evidence type="ECO:0000313" key="10">
    <source>
        <dbReference type="EMBL" id="KAK4277478.1"/>
    </source>
</evidence>
<dbReference type="Gene3D" id="2.20.70.10">
    <property type="match status" value="1"/>
</dbReference>
<organism evidence="10 11">
    <name type="scientific">Acacia crassicarpa</name>
    <name type="common">northern wattle</name>
    <dbReference type="NCBI Taxonomy" id="499986"/>
    <lineage>
        <taxon>Eukaryota</taxon>
        <taxon>Viridiplantae</taxon>
        <taxon>Streptophyta</taxon>
        <taxon>Embryophyta</taxon>
        <taxon>Tracheophyta</taxon>
        <taxon>Spermatophyta</taxon>
        <taxon>Magnoliopsida</taxon>
        <taxon>eudicotyledons</taxon>
        <taxon>Gunneridae</taxon>
        <taxon>Pentapetalae</taxon>
        <taxon>rosids</taxon>
        <taxon>fabids</taxon>
        <taxon>Fabales</taxon>
        <taxon>Fabaceae</taxon>
        <taxon>Caesalpinioideae</taxon>
        <taxon>mimosoid clade</taxon>
        <taxon>Acacieae</taxon>
        <taxon>Acacia</taxon>
    </lineage>
</organism>
<comment type="catalytic activity">
    <reaction evidence="4">
        <text>a 5'-end (N(7)-methyl 5'-triphosphoguanosine)-ribonucleoside in snoRNA + S-adenosyl-L-methionine = a 5'-end (N(2),N(7)-dimethyl 5'-triphosphoguanosine)-ribonucleoside in snoRNA + S-adenosyl-L-homocysteine + H(+)</text>
        <dbReference type="Rhea" id="RHEA:78475"/>
        <dbReference type="Rhea" id="RHEA-COMP:19086"/>
        <dbReference type="Rhea" id="RHEA-COMP:19088"/>
        <dbReference type="ChEBI" id="CHEBI:15378"/>
        <dbReference type="ChEBI" id="CHEBI:57856"/>
        <dbReference type="ChEBI" id="CHEBI:59789"/>
        <dbReference type="ChEBI" id="CHEBI:156461"/>
        <dbReference type="ChEBI" id="CHEBI:172880"/>
    </reaction>
    <physiologicalReaction direction="left-to-right" evidence="4">
        <dbReference type="Rhea" id="RHEA:78476"/>
    </physiologicalReaction>
</comment>
<evidence type="ECO:0000256" key="4">
    <source>
        <dbReference type="ARBA" id="ARBA00048740"/>
    </source>
</evidence>
<comment type="catalytic activity">
    <reaction evidence="3">
        <text>a 5'-end (N(2),N(7)-dimethyl 5'-triphosphoguanosine)-ribonucleoside in snoRNA + S-adenosyl-L-methionine = a 5'-end (N(2),N(2),N(7)-trimethyl 5'-triphosphoguanosine)-ribonucleoside in snoRNA + S-adenosyl-L-homocysteine + H(+)</text>
        <dbReference type="Rhea" id="RHEA:78507"/>
        <dbReference type="Rhea" id="RHEA-COMP:19088"/>
        <dbReference type="Rhea" id="RHEA-COMP:19090"/>
        <dbReference type="ChEBI" id="CHEBI:15378"/>
        <dbReference type="ChEBI" id="CHEBI:57856"/>
        <dbReference type="ChEBI" id="CHEBI:59789"/>
        <dbReference type="ChEBI" id="CHEBI:167623"/>
        <dbReference type="ChEBI" id="CHEBI:172880"/>
    </reaction>
    <physiologicalReaction direction="left-to-right" evidence="3">
        <dbReference type="Rhea" id="RHEA:78508"/>
    </physiologicalReaction>
</comment>
<comment type="caution">
    <text evidence="10">The sequence shown here is derived from an EMBL/GenBank/DDBJ whole genome shotgun (WGS) entry which is preliminary data.</text>
</comment>
<accession>A0AAE1MVG2</accession>
<evidence type="ECO:0000256" key="8">
    <source>
        <dbReference type="SAM" id="MobiDB-lite"/>
    </source>
</evidence>
<keyword evidence="11" id="KW-1185">Reference proteome</keyword>
<evidence type="ECO:0000256" key="7">
    <source>
        <dbReference type="ARBA" id="ARBA00049790"/>
    </source>
</evidence>
<dbReference type="InterPro" id="IPR036020">
    <property type="entry name" value="WW_dom_sf"/>
</dbReference>
<dbReference type="Proteomes" id="UP001293593">
    <property type="component" value="Unassembled WGS sequence"/>
</dbReference>
<dbReference type="GO" id="GO:0071164">
    <property type="term" value="F:RNA cap trimethylguanosine synthase activity"/>
    <property type="evidence" value="ECO:0007669"/>
    <property type="project" value="TreeGrafter"/>
</dbReference>
<evidence type="ECO:0000256" key="2">
    <source>
        <dbReference type="ARBA" id="ARBA00025783"/>
    </source>
</evidence>
<dbReference type="InterPro" id="IPR001202">
    <property type="entry name" value="WW_dom"/>
</dbReference>
<evidence type="ECO:0000256" key="1">
    <source>
        <dbReference type="ARBA" id="ARBA00018517"/>
    </source>
</evidence>
<dbReference type="InterPro" id="IPR019012">
    <property type="entry name" value="RNA_cap_Gua-N2-MeTrfase"/>
</dbReference>
<dbReference type="Gene3D" id="3.40.50.150">
    <property type="entry name" value="Vaccinia Virus protein VP39"/>
    <property type="match status" value="1"/>
</dbReference>
<reference evidence="10" key="1">
    <citation type="submission" date="2023-10" db="EMBL/GenBank/DDBJ databases">
        <title>Chromosome-level genome of the transformable northern wattle, Acacia crassicarpa.</title>
        <authorList>
            <person name="Massaro I."/>
            <person name="Sinha N.R."/>
            <person name="Poethig S."/>
            <person name="Leichty A.R."/>
        </authorList>
    </citation>
    <scope>NUCLEOTIDE SEQUENCE</scope>
    <source>
        <strain evidence="10">Acra3RX</strain>
        <tissue evidence="10">Leaf</tissue>
    </source>
</reference>
<dbReference type="PANTHER" id="PTHR14741:SF32">
    <property type="entry name" value="TRIMETHYLGUANOSINE SYNTHASE"/>
    <property type="match status" value="1"/>
</dbReference>
<comment type="catalytic activity">
    <reaction evidence="6">
        <text>a 5'-end (N(7)-methyl 5'-triphosphoguanosine)-ribonucleoside in snRNA + S-adenosyl-L-methionine = a 5'-end (N(2),N(7)-dimethyl 5'-triphosphoguanosine)-ribonucleoside in snRNA + S-adenosyl-L-homocysteine + H(+)</text>
        <dbReference type="Rhea" id="RHEA:78471"/>
        <dbReference type="Rhea" id="RHEA-COMP:19085"/>
        <dbReference type="Rhea" id="RHEA-COMP:19087"/>
        <dbReference type="ChEBI" id="CHEBI:15378"/>
        <dbReference type="ChEBI" id="CHEBI:57856"/>
        <dbReference type="ChEBI" id="CHEBI:59789"/>
        <dbReference type="ChEBI" id="CHEBI:156461"/>
        <dbReference type="ChEBI" id="CHEBI:172880"/>
    </reaction>
    <physiologicalReaction direction="left-to-right" evidence="6">
        <dbReference type="Rhea" id="RHEA:78472"/>
    </physiologicalReaction>
</comment>
<feature type="region of interest" description="Disordered" evidence="8">
    <location>
        <begin position="81"/>
        <end position="101"/>
    </location>
</feature>
<dbReference type="CDD" id="cd02440">
    <property type="entry name" value="AdoMet_MTases"/>
    <property type="match status" value="1"/>
</dbReference>
<dbReference type="InterPro" id="IPR029063">
    <property type="entry name" value="SAM-dependent_MTases_sf"/>
</dbReference>
<comment type="catalytic activity">
    <reaction evidence="5">
        <text>a 5'-end (N(2),N(7)-dimethyl 5'-triphosphoguanosine)-ribonucleoside in snRNA + S-adenosyl-L-methionine = a 5'-end (N(2),N(2),N(7)-trimethyl 5'-triphosphoguanosine)-ribonucleoside in snRNA + S-adenosyl-L-homocysteine + H(+)</text>
        <dbReference type="Rhea" id="RHEA:78479"/>
        <dbReference type="Rhea" id="RHEA-COMP:19087"/>
        <dbReference type="Rhea" id="RHEA-COMP:19089"/>
        <dbReference type="ChEBI" id="CHEBI:15378"/>
        <dbReference type="ChEBI" id="CHEBI:57856"/>
        <dbReference type="ChEBI" id="CHEBI:59789"/>
        <dbReference type="ChEBI" id="CHEBI:167623"/>
        <dbReference type="ChEBI" id="CHEBI:172880"/>
    </reaction>
    <physiologicalReaction direction="left-to-right" evidence="5">
        <dbReference type="Rhea" id="RHEA:78480"/>
    </physiologicalReaction>
</comment>
<sequence length="710" mass="78370">MDTADSECYGPSIKALGSLFKLTQVFLWDDGAHVSSSAERSRLAEADDGKGLHFVPTTEDMEFTRQMSALGLPLSFHTNKERHGQLKGKRKGKHNHHDPVDEVPSRVNVEEVVSPDIYCDDTSHSFSCLSMLGETEPCHCDGSVGVDNSRCVSIEEDNAAIYTGVLPDVIREQNHDDKNEDVTDGAQDGDLLIRNILLSDDLKVASSSPFGSSAGGEGSLTVSGVSFCGIEGGDQLIDHECLEVSSVVCKDTEHETFCNGDSVTSQPMTHELDSFPMTSEGTGCDMIADSSDCGEPGEWMVYWDTFYERNYFYNIRTQVSTWDPPPGMEHLAISGCTEMDNGATVAATDENGSQNKTNSLEESLIVDKVAKQDMSSIDIGFSSESDNMISDISVQSEGQSFELIDSSSCDDGVSFWSMSDALDYSIRLDMLCSSHKRCIKPTSEGNDTCLDITIPIVNGLQAKSDSSMKIQEMKVKRKPRQRRLYNETKGPQFQELHGEYSASIGKYWLQRYSLFSRFDHGIQMDEEGWFSVTPEPIAQHHALRCACGIIVDCFTGVGGNAIQFAQQCRHVIAIDIDPRKIDYATHNASIYGVCDQIDFIIGDFFLLAPKFKADTVFLSPPWGGPDYAKVMTYDMKTMLKPHDGYVLFRAAKEIASKVVMFLPKNIDLNQLAELSLSACPPWSLEVEKVFLNGKLKAVTAYFSDTTVGRR</sequence>
<dbReference type="CDD" id="cd00201">
    <property type="entry name" value="WW"/>
    <property type="match status" value="1"/>
</dbReference>
<dbReference type="SUPFAM" id="SSF51045">
    <property type="entry name" value="WW domain"/>
    <property type="match status" value="1"/>
</dbReference>
<feature type="compositionally biased region" description="Basic residues" evidence="8">
    <location>
        <begin position="85"/>
        <end position="96"/>
    </location>
</feature>
<evidence type="ECO:0000259" key="9">
    <source>
        <dbReference type="PROSITE" id="PS50020"/>
    </source>
</evidence>
<proteinExistence type="inferred from homology"/>
<feature type="domain" description="WW" evidence="9">
    <location>
        <begin position="293"/>
        <end position="327"/>
    </location>
</feature>
<evidence type="ECO:0000256" key="6">
    <source>
        <dbReference type="ARBA" id="ARBA00049075"/>
    </source>
</evidence>
<protein>
    <recommendedName>
        <fullName evidence="1">Trimethylguanosine synthase</fullName>
    </recommendedName>
    <alternativeName>
        <fullName evidence="7">Cap-specific guanine-N(2) methyltransferase</fullName>
    </alternativeName>
</protein>
<evidence type="ECO:0000256" key="5">
    <source>
        <dbReference type="ARBA" id="ARBA00048763"/>
    </source>
</evidence>